<evidence type="ECO:0000313" key="3">
    <source>
        <dbReference type="Proteomes" id="UP001060336"/>
    </source>
</evidence>
<keyword evidence="3" id="KW-1185">Reference proteome</keyword>
<dbReference type="Gene3D" id="3.40.50.720">
    <property type="entry name" value="NAD(P)-binding Rossmann-like Domain"/>
    <property type="match status" value="1"/>
</dbReference>
<evidence type="ECO:0000256" key="1">
    <source>
        <dbReference type="ARBA" id="ARBA00006484"/>
    </source>
</evidence>
<accession>A0A9J7AVI1</accession>
<dbReference type="PRINTS" id="PR00081">
    <property type="entry name" value="GDHRDH"/>
</dbReference>
<dbReference type="EMBL" id="CP102480">
    <property type="protein sequence ID" value="UUX51779.1"/>
    <property type="molecule type" value="Genomic_DNA"/>
</dbReference>
<dbReference type="RefSeq" id="WP_257771464.1">
    <property type="nucleotide sequence ID" value="NZ_CP102480.1"/>
</dbReference>
<dbReference type="InterPro" id="IPR002347">
    <property type="entry name" value="SDR_fam"/>
</dbReference>
<evidence type="ECO:0000313" key="2">
    <source>
        <dbReference type="EMBL" id="UUX51779.1"/>
    </source>
</evidence>
<dbReference type="GO" id="GO:0016616">
    <property type="term" value="F:oxidoreductase activity, acting on the CH-OH group of donors, NAD or NADP as acceptor"/>
    <property type="evidence" value="ECO:0007669"/>
    <property type="project" value="TreeGrafter"/>
</dbReference>
<dbReference type="PROSITE" id="PS00061">
    <property type="entry name" value="ADH_SHORT"/>
    <property type="match status" value="1"/>
</dbReference>
<sequence length="259" mass="26581">MISKTVITGGASGIGLAIAAKLLADGGKVCLLDQSDANLVAAQERFGSERVMTATADVRDDAALNLAIRAGAEFMGGLTGCVASAGIGYRVPILESETSDFERVIAINLTGVYSTLRNAAQVMIERGTRGSLVSLASVCGVRGCADRAAYGAAKAGVINLTQVAAIEFAKHGIRANALCPAPINTPLIDGVQSAQHKAEWLSTIPMDRYGEPAEVAELASFLLGDKASYITGQAIGVDGGWMGTGLQTADTHISRGAAE</sequence>
<dbReference type="PRINTS" id="PR00080">
    <property type="entry name" value="SDRFAMILY"/>
</dbReference>
<dbReference type="SUPFAM" id="SSF51735">
    <property type="entry name" value="NAD(P)-binding Rossmann-fold domains"/>
    <property type="match status" value="1"/>
</dbReference>
<protein>
    <submittedName>
        <fullName evidence="2">SDR family oxidoreductase</fullName>
    </submittedName>
</protein>
<dbReference type="AlphaFoldDB" id="A0A9J7AVI1"/>
<dbReference type="PANTHER" id="PTHR42760:SF123">
    <property type="entry name" value="OXIDOREDUCTASE"/>
    <property type="match status" value="1"/>
</dbReference>
<dbReference type="CDD" id="cd05233">
    <property type="entry name" value="SDR_c"/>
    <property type="match status" value="1"/>
</dbReference>
<organism evidence="2 3">
    <name type="scientific">Nisaea acidiphila</name>
    <dbReference type="NCBI Taxonomy" id="1862145"/>
    <lineage>
        <taxon>Bacteria</taxon>
        <taxon>Pseudomonadati</taxon>
        <taxon>Pseudomonadota</taxon>
        <taxon>Alphaproteobacteria</taxon>
        <taxon>Rhodospirillales</taxon>
        <taxon>Thalassobaculaceae</taxon>
        <taxon>Nisaea</taxon>
    </lineage>
</organism>
<dbReference type="PANTHER" id="PTHR42760">
    <property type="entry name" value="SHORT-CHAIN DEHYDROGENASES/REDUCTASES FAMILY MEMBER"/>
    <property type="match status" value="1"/>
</dbReference>
<name>A0A9J7AVI1_9PROT</name>
<dbReference type="InterPro" id="IPR036291">
    <property type="entry name" value="NAD(P)-bd_dom_sf"/>
</dbReference>
<proteinExistence type="inferred from homology"/>
<dbReference type="Pfam" id="PF13561">
    <property type="entry name" value="adh_short_C2"/>
    <property type="match status" value="1"/>
</dbReference>
<dbReference type="Proteomes" id="UP001060336">
    <property type="component" value="Chromosome"/>
</dbReference>
<dbReference type="GO" id="GO:0030497">
    <property type="term" value="P:fatty acid elongation"/>
    <property type="evidence" value="ECO:0007669"/>
    <property type="project" value="TreeGrafter"/>
</dbReference>
<dbReference type="KEGG" id="naci:NUH88_08770"/>
<comment type="similarity">
    <text evidence="1">Belongs to the short-chain dehydrogenases/reductases (SDR) family.</text>
</comment>
<dbReference type="InterPro" id="IPR020904">
    <property type="entry name" value="Sc_DH/Rdtase_CS"/>
</dbReference>
<reference evidence="2" key="1">
    <citation type="submission" date="2022-08" db="EMBL/GenBank/DDBJ databases">
        <title>Nisaea acidiphila sp. nov., isolated from a marine algal debris and emended description of the genus Nisaea Urios et al. 2008.</title>
        <authorList>
            <person name="Kwon K."/>
        </authorList>
    </citation>
    <scope>NUCLEOTIDE SEQUENCE</scope>
    <source>
        <strain evidence="2">MEBiC11861</strain>
    </source>
</reference>
<dbReference type="FunFam" id="3.40.50.720:FF:000084">
    <property type="entry name" value="Short-chain dehydrogenase reductase"/>
    <property type="match status" value="1"/>
</dbReference>
<gene>
    <name evidence="2" type="ORF">NUH88_08770</name>
</gene>